<reference evidence="1 2" key="1">
    <citation type="submission" date="2010-04" db="EMBL/GenBank/DDBJ databases">
        <authorList>
            <person name="Muzny D."/>
            <person name="Qin X."/>
            <person name="Deng J."/>
            <person name="Jiang H."/>
            <person name="Liu Y."/>
            <person name="Qu J."/>
            <person name="Song X.-Z."/>
            <person name="Zhang L."/>
            <person name="Thornton R."/>
            <person name="Coyle M."/>
            <person name="Francisco L."/>
            <person name="Jackson L."/>
            <person name="Javaid M."/>
            <person name="Korchina V."/>
            <person name="Kovar C."/>
            <person name="Mata R."/>
            <person name="Mathew T."/>
            <person name="Ngo R."/>
            <person name="Nguyen L."/>
            <person name="Nguyen N."/>
            <person name="Okwuonu G."/>
            <person name="Ongeri F."/>
            <person name="Pham C."/>
            <person name="Simmons D."/>
            <person name="Wilczek-Boney K."/>
            <person name="Hale W."/>
            <person name="Jakkamsetti A."/>
            <person name="Pham P."/>
            <person name="Ruth R."/>
            <person name="San Lucas F."/>
            <person name="Warren J."/>
            <person name="Zhang J."/>
            <person name="Zhao Z."/>
            <person name="Zhou C."/>
            <person name="Zhu D."/>
            <person name="Lee S."/>
            <person name="Bess C."/>
            <person name="Blankenburg K."/>
            <person name="Forbes L."/>
            <person name="Fu Q."/>
            <person name="Gubbala S."/>
            <person name="Hirani K."/>
            <person name="Jayaseelan J.C."/>
            <person name="Lara F."/>
            <person name="Munidasa M."/>
            <person name="Palculict T."/>
            <person name="Patil S."/>
            <person name="Pu L.-L."/>
            <person name="Saada N."/>
            <person name="Tang L."/>
            <person name="Weissenberger G."/>
            <person name="Zhu Y."/>
            <person name="Hemphill L."/>
            <person name="Shang Y."/>
            <person name="Youmans B."/>
            <person name="Ayvaz T."/>
            <person name="Ross M."/>
            <person name="Santibanez J."/>
            <person name="Aqrawi P."/>
            <person name="Gross S."/>
            <person name="Joshi V."/>
            <person name="Fowler G."/>
            <person name="Nazareth L."/>
            <person name="Reid J."/>
            <person name="Worley K."/>
            <person name="Petrosino J."/>
            <person name="Highlander S."/>
            <person name="Gibbs R."/>
            <person name="Gibbs R."/>
        </authorList>
    </citation>
    <scope>NUCLEOTIDE SEQUENCE [LARGE SCALE GENOMIC DNA]</scope>
    <source>
        <strain evidence="1 2">ATCC 11563</strain>
    </source>
</reference>
<evidence type="ECO:0000313" key="1">
    <source>
        <dbReference type="EMBL" id="EFG49460.1"/>
    </source>
</evidence>
<sequence>MFKEKNCKCTSLAVKKHDIETLARYQGRETLALAGATALKERTQQFKGQKR</sequence>
<name>A0ABN0A8D2_AERVM</name>
<accession>A0ABN0A8D2</accession>
<gene>
    <name evidence="1" type="ORF">HMPREF0061_1191</name>
</gene>
<dbReference type="EMBL" id="ADNT01000084">
    <property type="protein sequence ID" value="EFG49460.1"/>
    <property type="molecule type" value="Genomic_DNA"/>
</dbReference>
<proteinExistence type="predicted"/>
<organism evidence="1 2">
    <name type="scientific">Aerococcus viridans (strain ATCC 11563 / DSM 20340 / CCUG 4311 / JCM 20461 / NBRC 12219 / NCTC 8251 / M1)</name>
    <dbReference type="NCBI Taxonomy" id="655812"/>
    <lineage>
        <taxon>Bacteria</taxon>
        <taxon>Bacillati</taxon>
        <taxon>Bacillota</taxon>
        <taxon>Bacilli</taxon>
        <taxon>Lactobacillales</taxon>
        <taxon>Aerococcaceae</taxon>
        <taxon>Aerococcus</taxon>
    </lineage>
</organism>
<comment type="caution">
    <text evidence="1">The sequence shown here is derived from an EMBL/GenBank/DDBJ whole genome shotgun (WGS) entry which is preliminary data.</text>
</comment>
<dbReference type="Proteomes" id="UP000003764">
    <property type="component" value="Unassembled WGS sequence"/>
</dbReference>
<evidence type="ECO:0000313" key="2">
    <source>
        <dbReference type="Proteomes" id="UP000003764"/>
    </source>
</evidence>
<keyword evidence="2" id="KW-1185">Reference proteome</keyword>
<protein>
    <submittedName>
        <fullName evidence="1">Uncharacterized protein</fullName>
    </submittedName>
</protein>